<dbReference type="InterPro" id="IPR036259">
    <property type="entry name" value="MFS_trans_sf"/>
</dbReference>
<feature type="compositionally biased region" description="Polar residues" evidence="5">
    <location>
        <begin position="17"/>
        <end position="26"/>
    </location>
</feature>
<feature type="transmembrane region" description="Helical" evidence="6">
    <location>
        <begin position="392"/>
        <end position="417"/>
    </location>
</feature>
<keyword evidence="8" id="KW-1185">Reference proteome</keyword>
<feature type="transmembrane region" description="Helical" evidence="6">
    <location>
        <begin position="46"/>
        <end position="68"/>
    </location>
</feature>
<keyword evidence="4 6" id="KW-0472">Membrane</keyword>
<evidence type="ECO:0000313" key="7">
    <source>
        <dbReference type="EMBL" id="TFY69956.1"/>
    </source>
</evidence>
<dbReference type="CDD" id="cd17323">
    <property type="entry name" value="MFS_Tpo1_MDR_like"/>
    <property type="match status" value="1"/>
</dbReference>
<evidence type="ECO:0000256" key="4">
    <source>
        <dbReference type="ARBA" id="ARBA00023136"/>
    </source>
</evidence>
<evidence type="ECO:0000256" key="3">
    <source>
        <dbReference type="ARBA" id="ARBA00022989"/>
    </source>
</evidence>
<organism evidence="7 8">
    <name type="scientific">Dentipellis fragilis</name>
    <dbReference type="NCBI Taxonomy" id="205917"/>
    <lineage>
        <taxon>Eukaryota</taxon>
        <taxon>Fungi</taxon>
        <taxon>Dikarya</taxon>
        <taxon>Basidiomycota</taxon>
        <taxon>Agaricomycotina</taxon>
        <taxon>Agaricomycetes</taxon>
        <taxon>Russulales</taxon>
        <taxon>Hericiaceae</taxon>
        <taxon>Dentipellis</taxon>
    </lineage>
</organism>
<dbReference type="OrthoDB" id="3561359at2759"/>
<comment type="caution">
    <text evidence="7">The sequence shown here is derived from an EMBL/GenBank/DDBJ whole genome shotgun (WGS) entry which is preliminary data.</text>
</comment>
<keyword evidence="3 6" id="KW-1133">Transmembrane helix</keyword>
<dbReference type="Pfam" id="PF07690">
    <property type="entry name" value="MFS_1"/>
    <property type="match status" value="2"/>
</dbReference>
<dbReference type="GO" id="GO:0022857">
    <property type="term" value="F:transmembrane transporter activity"/>
    <property type="evidence" value="ECO:0007669"/>
    <property type="project" value="InterPro"/>
</dbReference>
<evidence type="ECO:0000256" key="2">
    <source>
        <dbReference type="ARBA" id="ARBA00022692"/>
    </source>
</evidence>
<dbReference type="Gene3D" id="1.20.1250.20">
    <property type="entry name" value="MFS general substrate transporter like domains"/>
    <property type="match status" value="1"/>
</dbReference>
<feature type="transmembrane region" description="Helical" evidence="6">
    <location>
        <begin position="83"/>
        <end position="105"/>
    </location>
</feature>
<proteinExistence type="predicted"/>
<reference evidence="7 8" key="1">
    <citation type="submission" date="2019-02" db="EMBL/GenBank/DDBJ databases">
        <title>Genome sequencing of the rare red list fungi Dentipellis fragilis.</title>
        <authorList>
            <person name="Buettner E."/>
            <person name="Kellner H."/>
        </authorList>
    </citation>
    <scope>NUCLEOTIDE SEQUENCE [LARGE SCALE GENOMIC DNA]</scope>
    <source>
        <strain evidence="7 8">DSM 105465</strain>
    </source>
</reference>
<feature type="transmembrane region" description="Helical" evidence="6">
    <location>
        <begin position="453"/>
        <end position="473"/>
    </location>
</feature>
<dbReference type="AlphaFoldDB" id="A0A4Y9Z515"/>
<dbReference type="GO" id="GO:0005886">
    <property type="term" value="C:plasma membrane"/>
    <property type="evidence" value="ECO:0007669"/>
    <property type="project" value="TreeGrafter"/>
</dbReference>
<feature type="transmembrane region" description="Helical" evidence="6">
    <location>
        <begin position="285"/>
        <end position="309"/>
    </location>
</feature>
<name>A0A4Y9Z515_9AGAM</name>
<dbReference type="PANTHER" id="PTHR23502">
    <property type="entry name" value="MAJOR FACILITATOR SUPERFAMILY"/>
    <property type="match status" value="1"/>
</dbReference>
<evidence type="ECO:0000256" key="6">
    <source>
        <dbReference type="SAM" id="Phobius"/>
    </source>
</evidence>
<dbReference type="STRING" id="205917.A0A4Y9Z515"/>
<feature type="transmembrane region" description="Helical" evidence="6">
    <location>
        <begin position="361"/>
        <end position="380"/>
    </location>
</feature>
<protein>
    <recommendedName>
        <fullName evidence="9">Major facilitator superfamily (MFS) profile domain-containing protein</fullName>
    </recommendedName>
</protein>
<dbReference type="PANTHER" id="PTHR23502:SF7">
    <property type="entry name" value="DRUG_PROTON ANTIPORTER YHK8-RELATED"/>
    <property type="match status" value="1"/>
</dbReference>
<feature type="region of interest" description="Disordered" evidence="5">
    <location>
        <begin position="484"/>
        <end position="509"/>
    </location>
</feature>
<comment type="subcellular location">
    <subcellularLocation>
        <location evidence="1">Membrane</location>
        <topology evidence="1">Multi-pass membrane protein</topology>
    </subcellularLocation>
</comment>
<feature type="transmembrane region" description="Helical" evidence="6">
    <location>
        <begin position="321"/>
        <end position="341"/>
    </location>
</feature>
<feature type="region of interest" description="Disordered" evidence="5">
    <location>
        <begin position="1"/>
        <end position="26"/>
    </location>
</feature>
<dbReference type="EMBL" id="SEOQ01000123">
    <property type="protein sequence ID" value="TFY69956.1"/>
    <property type="molecule type" value="Genomic_DNA"/>
</dbReference>
<accession>A0A4Y9Z515</accession>
<dbReference type="InterPro" id="IPR011701">
    <property type="entry name" value="MFS"/>
</dbReference>
<gene>
    <name evidence="7" type="ORF">EVG20_g2924</name>
</gene>
<dbReference type="SUPFAM" id="SSF103473">
    <property type="entry name" value="MFS general substrate transporter"/>
    <property type="match status" value="1"/>
</dbReference>
<dbReference type="FunFam" id="1.20.1250.20:FF:000082">
    <property type="entry name" value="MFS multidrug transporter, putative"/>
    <property type="match status" value="1"/>
</dbReference>
<keyword evidence="2 6" id="KW-0812">Transmembrane</keyword>
<evidence type="ECO:0000256" key="5">
    <source>
        <dbReference type="SAM" id="MobiDB-lite"/>
    </source>
</evidence>
<feature type="transmembrane region" description="Helical" evidence="6">
    <location>
        <begin position="190"/>
        <end position="210"/>
    </location>
</feature>
<feature type="compositionally biased region" description="Low complexity" evidence="5">
    <location>
        <begin position="485"/>
        <end position="495"/>
    </location>
</feature>
<evidence type="ECO:0000256" key="1">
    <source>
        <dbReference type="ARBA" id="ARBA00004141"/>
    </source>
</evidence>
<dbReference type="Proteomes" id="UP000298327">
    <property type="component" value="Unassembled WGS sequence"/>
</dbReference>
<feature type="transmembrane region" description="Helical" evidence="6">
    <location>
        <begin position="117"/>
        <end position="141"/>
    </location>
</feature>
<evidence type="ECO:0008006" key="9">
    <source>
        <dbReference type="Google" id="ProtNLM"/>
    </source>
</evidence>
<sequence>MDGKLEKKGFTEPPPESASTTSTEQDYQVVLEPHDNPQERSLLRRWLAVITISASSLCVTCASSAASFTEGGISRDFHVGKEVAILGISLFVMGLGVGPLVVGPLSEVYGRNIVYRVSFFLFFAFSWPVAFAPNIVVYLVFRFLTGYCGAAFLSVAGGSTDGCLHDFAFHRPELGPLFSGFINQNTSWRWTYYVLIIWSFIQFAALWLIVPETYIPVILKKKAQKLRKTTGNPDYWAPIERRETSLARALIVSCYTPFGMVPSSHPRSKVLTEAAELILYERMALLLNLWTSLILGILYLTFQAFPIIFEQGHGFNMQTTGLTFLGIGLGQLLGLATQPYWNSKFARYKEKHGDPPPELHLQLGQVGGILVPVSLFWLAFTTYRHVHWIAPIIASVPFGAGIYFVFTSTFTYLVVAYRPVAASAMASNSFMRSSFAAGFPLFAGQMYARLGTVGATALLAGLTTVMAPLPIGARVRQTSRFSGMPPAASALAPAGKADEESQPSSAMKS</sequence>
<feature type="compositionally biased region" description="Basic and acidic residues" evidence="5">
    <location>
        <begin position="1"/>
        <end position="10"/>
    </location>
</feature>
<evidence type="ECO:0000313" key="8">
    <source>
        <dbReference type="Proteomes" id="UP000298327"/>
    </source>
</evidence>